<name>A0A7D4TQB8_9MICO</name>
<dbReference type="HAMAP" id="MF_01812">
    <property type="entry name" value="Eis"/>
    <property type="match status" value="1"/>
</dbReference>
<dbReference type="GO" id="GO:0034069">
    <property type="term" value="F:aminoglycoside N-acetyltransferase activity"/>
    <property type="evidence" value="ECO:0007669"/>
    <property type="project" value="TreeGrafter"/>
</dbReference>
<dbReference type="InterPro" id="IPR022902">
    <property type="entry name" value="NAcTrfase_Eis"/>
</dbReference>
<accession>A0A7D4TQB8</accession>
<dbReference type="InterPro" id="IPR036527">
    <property type="entry name" value="SCP2_sterol-bd_dom_sf"/>
</dbReference>
<organism evidence="6 7">
    <name type="scientific">Microbacterium hominis</name>
    <dbReference type="NCBI Taxonomy" id="162426"/>
    <lineage>
        <taxon>Bacteria</taxon>
        <taxon>Bacillati</taxon>
        <taxon>Actinomycetota</taxon>
        <taxon>Actinomycetes</taxon>
        <taxon>Micrococcales</taxon>
        <taxon>Microbacteriaceae</taxon>
        <taxon>Microbacterium</taxon>
    </lineage>
</organism>
<keyword evidence="3 4" id="KW-0012">Acyltransferase</keyword>
<dbReference type="Pfam" id="PF13527">
    <property type="entry name" value="Acetyltransf_9"/>
    <property type="match status" value="1"/>
</dbReference>
<evidence type="ECO:0000256" key="3">
    <source>
        <dbReference type="ARBA" id="ARBA00023315"/>
    </source>
</evidence>
<dbReference type="InterPro" id="IPR041380">
    <property type="entry name" value="Acetyltransf_17"/>
</dbReference>
<dbReference type="Pfam" id="PF13530">
    <property type="entry name" value="SCP2_2"/>
    <property type="match status" value="1"/>
</dbReference>
<dbReference type="InterPro" id="IPR000182">
    <property type="entry name" value="GNAT_dom"/>
</dbReference>
<dbReference type="Gene3D" id="3.30.1050.10">
    <property type="entry name" value="SCP2 sterol-binding domain"/>
    <property type="match status" value="1"/>
</dbReference>
<feature type="binding site" evidence="4">
    <location>
        <begin position="131"/>
        <end position="136"/>
    </location>
    <ligand>
        <name>acetyl-CoA</name>
        <dbReference type="ChEBI" id="CHEBI:57288"/>
    </ligand>
</feature>
<dbReference type="PROSITE" id="PS51186">
    <property type="entry name" value="GNAT"/>
    <property type="match status" value="1"/>
</dbReference>
<dbReference type="InterPro" id="IPR025559">
    <property type="entry name" value="Eis_dom"/>
</dbReference>
<comment type="subunit">
    <text evidence="4">Homohexamer; trimer of dimers.</text>
</comment>
<dbReference type="PANTHER" id="PTHR37817">
    <property type="entry name" value="N-ACETYLTRANSFERASE EIS"/>
    <property type="match status" value="1"/>
</dbReference>
<feature type="binding site" evidence="4">
    <location>
        <begin position="159"/>
        <end position="160"/>
    </location>
    <ligand>
        <name>acetyl-CoA</name>
        <dbReference type="ChEBI" id="CHEBI:57288"/>
    </ligand>
</feature>
<evidence type="ECO:0000256" key="2">
    <source>
        <dbReference type="ARBA" id="ARBA00022679"/>
    </source>
</evidence>
<evidence type="ECO:0000256" key="4">
    <source>
        <dbReference type="HAMAP-Rule" id="MF_01812"/>
    </source>
</evidence>
<feature type="domain" description="N-acetyltransferase" evidence="5">
    <location>
        <begin position="36"/>
        <end position="193"/>
    </location>
</feature>
<evidence type="ECO:0000259" key="5">
    <source>
        <dbReference type="PROSITE" id="PS51186"/>
    </source>
</evidence>
<feature type="active site" description="Proton donor" evidence="4">
    <location>
        <position position="164"/>
    </location>
</feature>
<sequence>MYDTVPAQAGFAALAAAWLDGTADPVSRDRLAAGGLDLRVEDRTDAQGYAAWLQVAARGFLDGERTQEQVDAAFERSGYRRRSAVYDPAAAMPEAPVATIASWIGGLTVPGGRAVPSCAVSAVTVSPTHRRRGIARALLEGELRAAAAAGVPLAMLTVSESTLYGRYGFAPAALSASWRIDTKRARWAGPQPEGRVDFVPRARLRELAPALHERVRLSRPGEIDVPAGHWDGMAGTLPGAKDPGRTRAIQYADAGGEVRGVALYSVHGNDDDFTKASVTIGYLLAETDDAYAALWRFFVEMDLVAQVRADEQSVDEPLRWMIDDQRAAVVTIADHQYVRVLDVPAALTARSYGAPGTLALQVEDPLGIAGGEFLIEVDAQGAAEVHAGTAGDARAGAVPVALGIAELSAMYLGGVSAIALAAAGRIRTPDPAAVARVFGWHQVPRLSIWY</sequence>
<feature type="active site" description="Proton acceptor; via carboxylate" evidence="4">
    <location>
        <position position="450"/>
    </location>
</feature>
<dbReference type="AlphaFoldDB" id="A0A7D4TQB8"/>
<feature type="binding site" evidence="4">
    <location>
        <begin position="123"/>
        <end position="125"/>
    </location>
    <ligand>
        <name>acetyl-CoA</name>
        <dbReference type="ChEBI" id="CHEBI:57288"/>
    </ligand>
</feature>
<gene>
    <name evidence="6" type="ORF">HQM25_06210</name>
</gene>
<dbReference type="SUPFAM" id="SSF55718">
    <property type="entry name" value="SCP-like"/>
    <property type="match status" value="1"/>
</dbReference>
<comment type="similarity">
    <text evidence="1 4">Belongs to the acetyltransferase Eis family.</text>
</comment>
<dbReference type="GO" id="GO:0030649">
    <property type="term" value="P:aminoglycoside antibiotic catabolic process"/>
    <property type="evidence" value="ECO:0007669"/>
    <property type="project" value="TreeGrafter"/>
</dbReference>
<evidence type="ECO:0000256" key="1">
    <source>
        <dbReference type="ARBA" id="ARBA00009213"/>
    </source>
</evidence>
<proteinExistence type="inferred from homology"/>
<reference evidence="6 7" key="1">
    <citation type="submission" date="2020-05" db="EMBL/GenBank/DDBJ databases">
        <title>Strain PA2F3 complete genome.</title>
        <authorList>
            <person name="Kim Y.-S."/>
            <person name="Kim S.-J."/>
            <person name="Jung H.-k."/>
            <person name="Kim S.-E."/>
            <person name="Kim K.-H."/>
        </authorList>
    </citation>
    <scope>NUCLEOTIDE SEQUENCE [LARGE SCALE GENOMIC DNA]</scope>
    <source>
        <strain evidence="6 7">PA2F3</strain>
    </source>
</reference>
<keyword evidence="2 4" id="KW-0808">Transferase</keyword>
<dbReference type="Gene3D" id="3.40.630.30">
    <property type="match status" value="2"/>
</dbReference>
<dbReference type="InterPro" id="IPR051554">
    <property type="entry name" value="Acetyltransferase_Eis"/>
</dbReference>
<dbReference type="Proteomes" id="UP000502498">
    <property type="component" value="Chromosome"/>
</dbReference>
<evidence type="ECO:0000313" key="7">
    <source>
        <dbReference type="Proteomes" id="UP000502498"/>
    </source>
</evidence>
<protein>
    <submittedName>
        <fullName evidence="6">GNAT family N-acetyltransferase</fullName>
    </submittedName>
</protein>
<evidence type="ECO:0000313" key="6">
    <source>
        <dbReference type="EMBL" id="QKJ21122.1"/>
    </source>
</evidence>
<dbReference type="PANTHER" id="PTHR37817:SF1">
    <property type="entry name" value="N-ACETYLTRANSFERASE EIS"/>
    <property type="match status" value="1"/>
</dbReference>
<dbReference type="SUPFAM" id="SSF55729">
    <property type="entry name" value="Acyl-CoA N-acyltransferases (Nat)"/>
    <property type="match status" value="1"/>
</dbReference>
<dbReference type="EMBL" id="CP054038">
    <property type="protein sequence ID" value="QKJ21122.1"/>
    <property type="molecule type" value="Genomic_DNA"/>
</dbReference>
<dbReference type="Pfam" id="PF17668">
    <property type="entry name" value="Acetyltransf_17"/>
    <property type="match status" value="1"/>
</dbReference>
<dbReference type="InterPro" id="IPR016181">
    <property type="entry name" value="Acyl_CoA_acyltransferase"/>
</dbReference>